<dbReference type="RefSeq" id="WP_213413025.1">
    <property type="nucleotide sequence ID" value="NZ_BOVK01000043.1"/>
</dbReference>
<dbReference type="GO" id="GO:0005524">
    <property type="term" value="F:ATP binding"/>
    <property type="evidence" value="ECO:0007669"/>
    <property type="project" value="UniProtKB-KW"/>
</dbReference>
<dbReference type="GO" id="GO:0016874">
    <property type="term" value="F:ligase activity"/>
    <property type="evidence" value="ECO:0007669"/>
    <property type="project" value="UniProtKB-KW"/>
</dbReference>
<evidence type="ECO:0000259" key="6">
    <source>
        <dbReference type="Pfam" id="PF03738"/>
    </source>
</evidence>
<dbReference type="InterPro" id="IPR005494">
    <property type="entry name" value="GSPS_pre-ATP-grasp-like_dom"/>
</dbReference>
<keyword evidence="2" id="KW-0479">Metal-binding</keyword>
<proteinExistence type="predicted"/>
<evidence type="ECO:0000256" key="4">
    <source>
        <dbReference type="ARBA" id="ARBA00022840"/>
    </source>
</evidence>
<keyword evidence="3" id="KW-0547">Nucleotide-binding</keyword>
<dbReference type="Pfam" id="PF03738">
    <property type="entry name" value="GSP_synth"/>
    <property type="match status" value="1"/>
</dbReference>
<dbReference type="AlphaFoldDB" id="A0A8J4M2Z7"/>
<sequence length="397" mass="44255">MIEIVGEPRPNRRERVEKLAAMGFTWADLGNEAYWVDQLAVMPASLYEELRNAAGALWTIFDKAARFVVGRRDLYELLAVPEVLWDALDVLEPGPEGLISRYARFDFAISPAGDIRLLELNADTPTGYVEASVVTPWMCRQYGVMSANDGMKARIAEAWQAERPEVAACMAYGEHAEDTGTIEMLVRHSGLPVRCLDCLELWVDEGQLKDAAGMPIHSLFALYPKEWMAVDDGGEALAFALESGKLQLFNPVHAILLQSKGLQALIWGLHELMSGLFTREEHAIINRYMLPTYDQPVLEHSYVSKSMFGREGGSVKLYDEKGQLETEDRDGYDTSVWFPPIYQQRAELHPVKLYNGDYHLLAGMFMLNGQPSGLLGRAGGLITGNASHFIAIGVKEK</sequence>
<evidence type="ECO:0000256" key="5">
    <source>
        <dbReference type="ARBA" id="ARBA00022842"/>
    </source>
</evidence>
<organism evidence="7 8">
    <name type="scientific">Xylanibacillus composti</name>
    <dbReference type="NCBI Taxonomy" id="1572762"/>
    <lineage>
        <taxon>Bacteria</taxon>
        <taxon>Bacillati</taxon>
        <taxon>Bacillota</taxon>
        <taxon>Bacilli</taxon>
        <taxon>Bacillales</taxon>
        <taxon>Paenibacillaceae</taxon>
        <taxon>Xylanibacillus</taxon>
    </lineage>
</organism>
<feature type="domain" description="Glutathionylspermidine synthase pre-ATP-grasp-like" evidence="6">
    <location>
        <begin position="17"/>
        <end position="391"/>
    </location>
</feature>
<dbReference type="Gene3D" id="3.30.1490.330">
    <property type="match status" value="1"/>
</dbReference>
<evidence type="ECO:0000313" key="8">
    <source>
        <dbReference type="Proteomes" id="UP000677918"/>
    </source>
</evidence>
<protein>
    <submittedName>
        <fullName evidence="7">Glutathionylspermidine synthase</fullName>
    </submittedName>
</protein>
<dbReference type="InterPro" id="IPR016185">
    <property type="entry name" value="PreATP-grasp_dom_sf"/>
</dbReference>
<dbReference type="SUPFAM" id="SSF52440">
    <property type="entry name" value="PreATP-grasp domain"/>
    <property type="match status" value="1"/>
</dbReference>
<keyword evidence="4" id="KW-0067">ATP-binding</keyword>
<evidence type="ECO:0000256" key="2">
    <source>
        <dbReference type="ARBA" id="ARBA00022723"/>
    </source>
</evidence>
<dbReference type="EMBL" id="BOVK01000043">
    <property type="protein sequence ID" value="GIQ70249.1"/>
    <property type="molecule type" value="Genomic_DNA"/>
</dbReference>
<evidence type="ECO:0000256" key="1">
    <source>
        <dbReference type="ARBA" id="ARBA00022598"/>
    </source>
</evidence>
<reference evidence="7" key="1">
    <citation type="submission" date="2021-04" db="EMBL/GenBank/DDBJ databases">
        <title>Draft genome sequence of Xylanibacillus composti strain K13.</title>
        <authorList>
            <person name="Uke A."/>
            <person name="Chhe C."/>
            <person name="Baramee S."/>
            <person name="Kosugi A."/>
        </authorList>
    </citation>
    <scope>NUCLEOTIDE SEQUENCE</scope>
    <source>
        <strain evidence="7">K13</strain>
    </source>
</reference>
<evidence type="ECO:0000256" key="3">
    <source>
        <dbReference type="ARBA" id="ARBA00022741"/>
    </source>
</evidence>
<name>A0A8J4M2Z7_9BACL</name>
<dbReference type="SUPFAM" id="SSF56059">
    <property type="entry name" value="Glutathione synthetase ATP-binding domain-like"/>
    <property type="match status" value="1"/>
</dbReference>
<comment type="caution">
    <text evidence="7">The sequence shown here is derived from an EMBL/GenBank/DDBJ whole genome shotgun (WGS) entry which is preliminary data.</text>
</comment>
<dbReference type="GO" id="GO:0046872">
    <property type="term" value="F:metal ion binding"/>
    <property type="evidence" value="ECO:0007669"/>
    <property type="project" value="UniProtKB-KW"/>
</dbReference>
<gene>
    <name evidence="7" type="primary">gspS</name>
    <name evidence="7" type="ORF">XYCOK13_30730</name>
</gene>
<keyword evidence="8" id="KW-1185">Reference proteome</keyword>
<keyword evidence="5" id="KW-0460">Magnesium</keyword>
<accession>A0A8J4M2Z7</accession>
<dbReference type="Proteomes" id="UP000677918">
    <property type="component" value="Unassembled WGS sequence"/>
</dbReference>
<keyword evidence="1" id="KW-0436">Ligase</keyword>
<evidence type="ECO:0000313" key="7">
    <source>
        <dbReference type="EMBL" id="GIQ70249.1"/>
    </source>
</evidence>